<dbReference type="InterPro" id="IPR020084">
    <property type="entry name" value="NUDIX_hydrolase_CS"/>
</dbReference>
<evidence type="ECO:0000256" key="6">
    <source>
        <dbReference type="SAM" id="MobiDB-lite"/>
    </source>
</evidence>
<keyword evidence="3 5" id="KW-0378">Hydrolase</keyword>
<gene>
    <name evidence="8" type="ORF">GCM10018793_59100</name>
</gene>
<proteinExistence type="inferred from homology"/>
<dbReference type="PANTHER" id="PTHR43046:SF12">
    <property type="entry name" value="GDP-MANNOSE MANNOSYL HYDROLASE"/>
    <property type="match status" value="1"/>
</dbReference>
<evidence type="ECO:0000256" key="5">
    <source>
        <dbReference type="RuleBase" id="RU003476"/>
    </source>
</evidence>
<feature type="compositionally biased region" description="Low complexity" evidence="6">
    <location>
        <begin position="1"/>
        <end position="10"/>
    </location>
</feature>
<evidence type="ECO:0000256" key="4">
    <source>
        <dbReference type="ARBA" id="ARBA00022842"/>
    </source>
</evidence>
<dbReference type="AlphaFoldDB" id="A0A919GME6"/>
<keyword evidence="4" id="KW-0460">Magnesium</keyword>
<dbReference type="Proteomes" id="UP000603708">
    <property type="component" value="Unassembled WGS sequence"/>
</dbReference>
<dbReference type="Gene3D" id="3.90.79.10">
    <property type="entry name" value="Nucleoside Triphosphate Pyrophosphohydrolase"/>
    <property type="match status" value="1"/>
</dbReference>
<comment type="caution">
    <text evidence="8">The sequence shown here is derived from an EMBL/GenBank/DDBJ whole genome shotgun (WGS) entry which is preliminary data.</text>
</comment>
<feature type="compositionally biased region" description="Low complexity" evidence="6">
    <location>
        <begin position="20"/>
        <end position="33"/>
    </location>
</feature>
<dbReference type="Pfam" id="PF00293">
    <property type="entry name" value="NUDIX"/>
    <property type="match status" value="1"/>
</dbReference>
<comment type="cofactor">
    <cofactor evidence="1">
        <name>Mg(2+)</name>
        <dbReference type="ChEBI" id="CHEBI:18420"/>
    </cofactor>
</comment>
<dbReference type="SUPFAM" id="SSF55811">
    <property type="entry name" value="Nudix"/>
    <property type="match status" value="1"/>
</dbReference>
<dbReference type="CDD" id="cd04685">
    <property type="entry name" value="NUDIX_Hydrolase"/>
    <property type="match status" value="1"/>
</dbReference>
<dbReference type="PROSITE" id="PS51462">
    <property type="entry name" value="NUDIX"/>
    <property type="match status" value="1"/>
</dbReference>
<dbReference type="PANTHER" id="PTHR43046">
    <property type="entry name" value="GDP-MANNOSE MANNOSYL HYDROLASE"/>
    <property type="match status" value="1"/>
</dbReference>
<dbReference type="InterPro" id="IPR015797">
    <property type="entry name" value="NUDIX_hydrolase-like_dom_sf"/>
</dbReference>
<protein>
    <recommendedName>
        <fullName evidence="7">Nudix hydrolase domain-containing protein</fullName>
    </recommendedName>
</protein>
<dbReference type="GO" id="GO:0016787">
    <property type="term" value="F:hydrolase activity"/>
    <property type="evidence" value="ECO:0007669"/>
    <property type="project" value="UniProtKB-KW"/>
</dbReference>
<feature type="domain" description="Nudix hydrolase" evidence="7">
    <location>
        <begin position="65"/>
        <end position="206"/>
    </location>
</feature>
<dbReference type="InterPro" id="IPR020476">
    <property type="entry name" value="Nudix_hydrolase"/>
</dbReference>
<evidence type="ECO:0000256" key="3">
    <source>
        <dbReference type="ARBA" id="ARBA00022801"/>
    </source>
</evidence>
<name>A0A919GME6_9ACTN</name>
<sequence length="223" mass="23511">MSAEEAARGPAGTGAGTPAGGADTPAGGADAPLGGAGVPAGGAAGVPAGRSAGLPDVSGLPGGGPLRRVARVVLLDPRDRILLLHGHEPGDPADDWWFTPGGGLEGDESREQAALRELAEETGITDVDLGPVLWRRVCSFPFAGRRWDQDEWYYLAHTTQTVTRATELTHLEQRSVLGARWWTCRELSEARETVYPTRLAGLLRRLLDEGPPASPLILDTEIV</sequence>
<dbReference type="PROSITE" id="PS00893">
    <property type="entry name" value="NUDIX_BOX"/>
    <property type="match status" value="1"/>
</dbReference>
<reference evidence="8" key="1">
    <citation type="journal article" date="2014" name="Int. J. Syst. Evol. Microbiol.">
        <title>Complete genome sequence of Corynebacterium casei LMG S-19264T (=DSM 44701T), isolated from a smear-ripened cheese.</title>
        <authorList>
            <consortium name="US DOE Joint Genome Institute (JGI-PGF)"/>
            <person name="Walter F."/>
            <person name="Albersmeier A."/>
            <person name="Kalinowski J."/>
            <person name="Ruckert C."/>
        </authorList>
    </citation>
    <scope>NUCLEOTIDE SEQUENCE</scope>
    <source>
        <strain evidence="8">JCM 5069</strain>
    </source>
</reference>
<organism evidence="8 9">
    <name type="scientific">Streptomyces sulfonofaciens</name>
    <dbReference type="NCBI Taxonomy" id="68272"/>
    <lineage>
        <taxon>Bacteria</taxon>
        <taxon>Bacillati</taxon>
        <taxon>Actinomycetota</taxon>
        <taxon>Actinomycetes</taxon>
        <taxon>Kitasatosporales</taxon>
        <taxon>Streptomycetaceae</taxon>
        <taxon>Streptomyces</taxon>
    </lineage>
</organism>
<keyword evidence="9" id="KW-1185">Reference proteome</keyword>
<reference evidence="8" key="2">
    <citation type="submission" date="2020-09" db="EMBL/GenBank/DDBJ databases">
        <authorList>
            <person name="Sun Q."/>
            <person name="Ohkuma M."/>
        </authorList>
    </citation>
    <scope>NUCLEOTIDE SEQUENCE</scope>
    <source>
        <strain evidence="8">JCM 5069</strain>
    </source>
</reference>
<accession>A0A919GME6</accession>
<evidence type="ECO:0000313" key="8">
    <source>
        <dbReference type="EMBL" id="GHH86596.1"/>
    </source>
</evidence>
<evidence type="ECO:0000313" key="9">
    <source>
        <dbReference type="Proteomes" id="UP000603708"/>
    </source>
</evidence>
<comment type="similarity">
    <text evidence="2 5">Belongs to the Nudix hydrolase family.</text>
</comment>
<dbReference type="InterPro" id="IPR000086">
    <property type="entry name" value="NUDIX_hydrolase_dom"/>
</dbReference>
<evidence type="ECO:0000256" key="1">
    <source>
        <dbReference type="ARBA" id="ARBA00001946"/>
    </source>
</evidence>
<feature type="region of interest" description="Disordered" evidence="6">
    <location>
        <begin position="1"/>
        <end position="38"/>
    </location>
</feature>
<dbReference type="PRINTS" id="PR00502">
    <property type="entry name" value="NUDIXFAMILY"/>
</dbReference>
<dbReference type="EMBL" id="BNCD01000023">
    <property type="protein sequence ID" value="GHH86596.1"/>
    <property type="molecule type" value="Genomic_DNA"/>
</dbReference>
<evidence type="ECO:0000259" key="7">
    <source>
        <dbReference type="PROSITE" id="PS51462"/>
    </source>
</evidence>
<evidence type="ECO:0000256" key="2">
    <source>
        <dbReference type="ARBA" id="ARBA00005582"/>
    </source>
</evidence>